<keyword evidence="4" id="KW-0788">Thiol protease</keyword>
<organism evidence="6 7">
    <name type="scientific">Bisbaumannia pacifica</name>
    <dbReference type="NCBI Taxonomy" id="77098"/>
    <lineage>
        <taxon>Bacteria</taxon>
        <taxon>Pseudomonadati</taxon>
        <taxon>Pseudomonadota</taxon>
        <taxon>Gammaproteobacteria</taxon>
        <taxon>Oceanospirillales</taxon>
        <taxon>Halomonadaceae</taxon>
        <taxon>Bisbaumannia</taxon>
    </lineage>
</organism>
<keyword evidence="2" id="KW-0645">Protease</keyword>
<dbReference type="PROSITE" id="PS51935">
    <property type="entry name" value="NLPC_P60"/>
    <property type="match status" value="1"/>
</dbReference>
<protein>
    <submittedName>
        <fullName evidence="6">Lipoprotein</fullName>
    </submittedName>
</protein>
<keyword evidence="6" id="KW-0449">Lipoprotein</keyword>
<dbReference type="PANTHER" id="PTHR47053">
    <property type="entry name" value="MUREIN DD-ENDOPEPTIDASE MEPH-RELATED"/>
    <property type="match status" value="1"/>
</dbReference>
<dbReference type="SUPFAM" id="SSF54001">
    <property type="entry name" value="Cysteine proteinases"/>
    <property type="match status" value="1"/>
</dbReference>
<evidence type="ECO:0000256" key="4">
    <source>
        <dbReference type="ARBA" id="ARBA00022807"/>
    </source>
</evidence>
<dbReference type="Proteomes" id="UP000321275">
    <property type="component" value="Unassembled WGS sequence"/>
</dbReference>
<evidence type="ECO:0000256" key="2">
    <source>
        <dbReference type="ARBA" id="ARBA00022670"/>
    </source>
</evidence>
<dbReference type="Gene3D" id="3.90.1720.10">
    <property type="entry name" value="endopeptidase domain like (from Nostoc punctiforme)"/>
    <property type="match status" value="1"/>
</dbReference>
<evidence type="ECO:0000313" key="6">
    <source>
        <dbReference type="EMBL" id="GEK49228.1"/>
    </source>
</evidence>
<gene>
    <name evidence="6" type="ORF">HPA02_35110</name>
</gene>
<name>A0A510XCT3_9GAMM</name>
<dbReference type="PANTHER" id="PTHR47053:SF1">
    <property type="entry name" value="MUREIN DD-ENDOPEPTIDASE MEPH-RELATED"/>
    <property type="match status" value="1"/>
</dbReference>
<keyword evidence="3" id="KW-0378">Hydrolase</keyword>
<evidence type="ECO:0000313" key="7">
    <source>
        <dbReference type="Proteomes" id="UP000321275"/>
    </source>
</evidence>
<sequence length="189" mass="20486">MGVSLWFNRVILKQMRLARLIFNPAKEGQAMPLAPPRAFALITLLLCLTLLSGCAGRDLALRDAAPALSLERALILASARQALGTPYRFGGNTPRGLDCSGLVQLSYRAAGIPVPRTADDQYRRLPAVDEARPGDLLFFGDRRKATHVGIYVGRGQMIHAPGRGRAVTQVPLEIAYWQERFLGAAGPAP</sequence>
<dbReference type="GO" id="GO:0006508">
    <property type="term" value="P:proteolysis"/>
    <property type="evidence" value="ECO:0007669"/>
    <property type="project" value="UniProtKB-KW"/>
</dbReference>
<evidence type="ECO:0000256" key="1">
    <source>
        <dbReference type="ARBA" id="ARBA00007074"/>
    </source>
</evidence>
<proteinExistence type="inferred from homology"/>
<dbReference type="EMBL" id="BJUK01000081">
    <property type="protein sequence ID" value="GEK49228.1"/>
    <property type="molecule type" value="Genomic_DNA"/>
</dbReference>
<dbReference type="InterPro" id="IPR038765">
    <property type="entry name" value="Papain-like_cys_pep_sf"/>
</dbReference>
<evidence type="ECO:0000259" key="5">
    <source>
        <dbReference type="PROSITE" id="PS51935"/>
    </source>
</evidence>
<dbReference type="AlphaFoldDB" id="A0A510XCT3"/>
<accession>A0A510XCT3</accession>
<evidence type="ECO:0000256" key="3">
    <source>
        <dbReference type="ARBA" id="ARBA00022801"/>
    </source>
</evidence>
<comment type="caution">
    <text evidence="6">The sequence shown here is derived from an EMBL/GenBank/DDBJ whole genome shotgun (WGS) entry which is preliminary data.</text>
</comment>
<dbReference type="Pfam" id="PF00877">
    <property type="entry name" value="NLPC_P60"/>
    <property type="match status" value="1"/>
</dbReference>
<dbReference type="GO" id="GO:0008234">
    <property type="term" value="F:cysteine-type peptidase activity"/>
    <property type="evidence" value="ECO:0007669"/>
    <property type="project" value="UniProtKB-KW"/>
</dbReference>
<comment type="similarity">
    <text evidence="1">Belongs to the peptidase C40 family.</text>
</comment>
<dbReference type="InterPro" id="IPR000064">
    <property type="entry name" value="NLP_P60_dom"/>
</dbReference>
<feature type="domain" description="NlpC/P60" evidence="5">
    <location>
        <begin position="69"/>
        <end position="188"/>
    </location>
</feature>
<keyword evidence="7" id="KW-1185">Reference proteome</keyword>
<dbReference type="InterPro" id="IPR051202">
    <property type="entry name" value="Peptidase_C40"/>
</dbReference>
<reference evidence="6 7" key="1">
    <citation type="submission" date="2019-07" db="EMBL/GenBank/DDBJ databases">
        <title>Whole genome shotgun sequence of Halomonas pacifica NBRC 102220.</title>
        <authorList>
            <person name="Hosoyama A."/>
            <person name="Uohara A."/>
            <person name="Ohji S."/>
            <person name="Ichikawa N."/>
        </authorList>
    </citation>
    <scope>NUCLEOTIDE SEQUENCE [LARGE SCALE GENOMIC DNA]</scope>
    <source>
        <strain evidence="6 7">NBRC 102220</strain>
    </source>
</reference>